<proteinExistence type="inferred from homology"/>
<dbReference type="eggNOG" id="COG0609">
    <property type="taxonomic scope" value="Bacteria"/>
</dbReference>
<reference evidence="9 10" key="1">
    <citation type="journal article" date="2011" name="Stand. Genomic Sci.">
        <title>Complete genome sequence of Rhodospirillum rubrum type strain (S1).</title>
        <authorList>
            <person name="Munk A.C."/>
            <person name="Copeland A."/>
            <person name="Lucas S."/>
            <person name="Lapidus A."/>
            <person name="Del Rio T.G."/>
            <person name="Barry K."/>
            <person name="Detter J.C."/>
            <person name="Hammon N."/>
            <person name="Israni S."/>
            <person name="Pitluck S."/>
            <person name="Brettin T."/>
            <person name="Bruce D."/>
            <person name="Han C."/>
            <person name="Tapia R."/>
            <person name="Gilna P."/>
            <person name="Schmutz J."/>
            <person name="Larimer F."/>
            <person name="Land M."/>
            <person name="Kyrpides N.C."/>
            <person name="Mavromatis K."/>
            <person name="Richardson P."/>
            <person name="Rohde M."/>
            <person name="Goker M."/>
            <person name="Klenk H.P."/>
            <person name="Zhang Y."/>
            <person name="Roberts G.P."/>
            <person name="Reslewic S."/>
            <person name="Schwartz D.C."/>
        </authorList>
    </citation>
    <scope>NUCLEOTIDE SEQUENCE [LARGE SCALE GENOMIC DNA]</scope>
    <source>
        <strain evidence="10">ATCC 11170 / ATH 1.1.1 / DSM 467 / LMG 4362 / NCIMB 8255 / S1</strain>
    </source>
</reference>
<evidence type="ECO:0000256" key="2">
    <source>
        <dbReference type="ARBA" id="ARBA00007935"/>
    </source>
</evidence>
<keyword evidence="3" id="KW-0813">Transport</keyword>
<keyword evidence="4" id="KW-1003">Cell membrane</keyword>
<dbReference type="PhylomeDB" id="Q2RPC8"/>
<evidence type="ECO:0000256" key="5">
    <source>
        <dbReference type="ARBA" id="ARBA00022692"/>
    </source>
</evidence>
<dbReference type="CDD" id="cd06550">
    <property type="entry name" value="TM_ABC_iron-siderophores_like"/>
    <property type="match status" value="1"/>
</dbReference>
<dbReference type="FunFam" id="1.10.3470.10:FF:000001">
    <property type="entry name" value="Vitamin B12 ABC transporter permease BtuC"/>
    <property type="match status" value="1"/>
</dbReference>
<feature type="transmembrane region" description="Helical" evidence="8">
    <location>
        <begin position="263"/>
        <end position="290"/>
    </location>
</feature>
<gene>
    <name evidence="9" type="ordered locus">Rru_A3222</name>
</gene>
<evidence type="ECO:0000256" key="7">
    <source>
        <dbReference type="ARBA" id="ARBA00023136"/>
    </source>
</evidence>
<feature type="transmembrane region" description="Helical" evidence="8">
    <location>
        <begin position="302"/>
        <end position="320"/>
    </location>
</feature>
<dbReference type="AlphaFoldDB" id="Q2RPC8"/>
<dbReference type="InterPro" id="IPR000522">
    <property type="entry name" value="ABC_transptr_permease_BtuC"/>
</dbReference>
<dbReference type="PANTHER" id="PTHR30472">
    <property type="entry name" value="FERRIC ENTEROBACTIN TRANSPORT SYSTEM PERMEASE PROTEIN"/>
    <property type="match status" value="1"/>
</dbReference>
<dbReference type="GO" id="GO:0022857">
    <property type="term" value="F:transmembrane transporter activity"/>
    <property type="evidence" value="ECO:0007669"/>
    <property type="project" value="InterPro"/>
</dbReference>
<dbReference type="EMBL" id="CP000230">
    <property type="protein sequence ID" value="ABC24017.1"/>
    <property type="molecule type" value="Genomic_DNA"/>
</dbReference>
<dbReference type="PATRIC" id="fig|269796.9.peg.3337"/>
<feature type="transmembrane region" description="Helical" evidence="8">
    <location>
        <begin position="87"/>
        <end position="108"/>
    </location>
</feature>
<protein>
    <submittedName>
        <fullName evidence="9">Transport system permease protein</fullName>
    </submittedName>
</protein>
<keyword evidence="5 8" id="KW-0812">Transmembrane</keyword>
<name>Q2RPC8_RHORT</name>
<evidence type="ECO:0000256" key="6">
    <source>
        <dbReference type="ARBA" id="ARBA00022989"/>
    </source>
</evidence>
<dbReference type="Pfam" id="PF01032">
    <property type="entry name" value="FecCD"/>
    <property type="match status" value="1"/>
</dbReference>
<keyword evidence="7 8" id="KW-0472">Membrane</keyword>
<dbReference type="EnsemblBacteria" id="ABC24017">
    <property type="protein sequence ID" value="ABC24017"/>
    <property type="gene ID" value="Rru_A3222"/>
</dbReference>
<keyword evidence="10" id="KW-1185">Reference proteome</keyword>
<dbReference type="STRING" id="269796.Rru_A3222"/>
<dbReference type="PANTHER" id="PTHR30472:SF70">
    <property type="entry name" value="MOLYBDATE IMPORT SYSTEM PERMEASE PROTEIN MOLB"/>
    <property type="match status" value="1"/>
</dbReference>
<comment type="subcellular location">
    <subcellularLocation>
        <location evidence="1">Cell membrane</location>
        <topology evidence="1">Multi-pass membrane protein</topology>
    </subcellularLocation>
</comment>
<dbReference type="HOGENOM" id="CLU_013016_0_2_5"/>
<accession>Q2RPC8</accession>
<comment type="similarity">
    <text evidence="2">Belongs to the binding-protein-dependent transport system permease family. FecCD subfamily.</text>
</comment>
<organism evidence="9 10">
    <name type="scientific">Rhodospirillum rubrum (strain ATCC 11170 / ATH 1.1.1 / DSM 467 / LMG 4362 / NCIMB 8255 / S1)</name>
    <dbReference type="NCBI Taxonomy" id="269796"/>
    <lineage>
        <taxon>Bacteria</taxon>
        <taxon>Pseudomonadati</taxon>
        <taxon>Pseudomonadota</taxon>
        <taxon>Alphaproteobacteria</taxon>
        <taxon>Rhodospirillales</taxon>
        <taxon>Rhodospirillaceae</taxon>
        <taxon>Rhodospirillum</taxon>
    </lineage>
</organism>
<feature type="transmembrane region" description="Helical" evidence="8">
    <location>
        <begin position="332"/>
        <end position="350"/>
    </location>
</feature>
<dbReference type="Gene3D" id="1.10.3470.10">
    <property type="entry name" value="ABC transporter involved in vitamin B12 uptake, BtuC"/>
    <property type="match status" value="1"/>
</dbReference>
<feature type="transmembrane region" description="Helical" evidence="8">
    <location>
        <begin position="171"/>
        <end position="191"/>
    </location>
</feature>
<dbReference type="InterPro" id="IPR037294">
    <property type="entry name" value="ABC_BtuC-like"/>
</dbReference>
<feature type="transmembrane region" description="Helical" evidence="8">
    <location>
        <begin position="117"/>
        <end position="134"/>
    </location>
</feature>
<dbReference type="GO" id="GO:0005886">
    <property type="term" value="C:plasma membrane"/>
    <property type="evidence" value="ECO:0007669"/>
    <property type="project" value="UniProtKB-SubCell"/>
</dbReference>
<keyword evidence="6 8" id="KW-1133">Transmembrane helix</keyword>
<evidence type="ECO:0000256" key="4">
    <source>
        <dbReference type="ARBA" id="ARBA00022475"/>
    </source>
</evidence>
<evidence type="ECO:0000256" key="8">
    <source>
        <dbReference type="SAM" id="Phobius"/>
    </source>
</evidence>
<dbReference type="Proteomes" id="UP000001929">
    <property type="component" value="Chromosome"/>
</dbReference>
<dbReference type="KEGG" id="rru:Rru_A3222"/>
<sequence>MPKGLHPPLSRPFRLGRAIPRTALGGALCLVVTLTLISFAIGPYGVAPGKVLAILASRALPGLAQALSLSWTPEDEVVVMAIRLPRILGALLVGAALATSGATFQGLFRNPLVSPDLLGAAAGAGCAAAAGLLLGLGGPAIQGLAFLGGLAAVGLTCLIAKGRGGAGDGPLMMVLTGLIVGTVFSAFIGLIKTLADPDNTLPAITFWLMGSLSAITLDDIALAAPPIGCGVGLACLLRWRLNALAFGDDEARALGIDVGRVRLAAIVAATLMTAAAVAIAGIIGLVGLVVPHMTRMLLGPNHAVLLPACALLGGAFLLGVDDLARSLGPTEIPLGILTALIGAPLFLALLPGARRGWR</sequence>
<evidence type="ECO:0000256" key="1">
    <source>
        <dbReference type="ARBA" id="ARBA00004651"/>
    </source>
</evidence>
<evidence type="ECO:0000313" key="10">
    <source>
        <dbReference type="Proteomes" id="UP000001929"/>
    </source>
</evidence>
<evidence type="ECO:0000313" key="9">
    <source>
        <dbReference type="EMBL" id="ABC24017.1"/>
    </source>
</evidence>
<feature type="transmembrane region" description="Helical" evidence="8">
    <location>
        <begin position="140"/>
        <end position="159"/>
    </location>
</feature>
<dbReference type="SUPFAM" id="SSF81345">
    <property type="entry name" value="ABC transporter involved in vitamin B12 uptake, BtuC"/>
    <property type="match status" value="1"/>
</dbReference>
<dbReference type="GO" id="GO:0033214">
    <property type="term" value="P:siderophore-iron import into cell"/>
    <property type="evidence" value="ECO:0007669"/>
    <property type="project" value="TreeGrafter"/>
</dbReference>
<dbReference type="RefSeq" id="WP_011390970.1">
    <property type="nucleotide sequence ID" value="NC_007643.1"/>
</dbReference>
<evidence type="ECO:0000256" key="3">
    <source>
        <dbReference type="ARBA" id="ARBA00022448"/>
    </source>
</evidence>
<feature type="transmembrane region" description="Helical" evidence="8">
    <location>
        <begin position="21"/>
        <end position="41"/>
    </location>
</feature>